<accession>A0A5D4TCT6</accession>
<sequence length="64" mass="7361">MQWKARRRPREEGTGETTQRSEEAHGPHAGKRSAWNGNQPFSPSSLFPLLKSYHRIKLLFIQSA</sequence>
<evidence type="ECO:0000313" key="3">
    <source>
        <dbReference type="Proteomes" id="UP000324517"/>
    </source>
</evidence>
<comment type="caution">
    <text evidence="2">The sequence shown here is derived from an EMBL/GenBank/DDBJ whole genome shotgun (WGS) entry which is preliminary data.</text>
</comment>
<dbReference type="AlphaFoldDB" id="A0A5D4TCT6"/>
<evidence type="ECO:0000256" key="1">
    <source>
        <dbReference type="SAM" id="MobiDB-lite"/>
    </source>
</evidence>
<reference evidence="2 3" key="1">
    <citation type="submission" date="2019-08" db="EMBL/GenBank/DDBJ databases">
        <title>Bacillus genomes from the desert of Cuatro Cienegas, Coahuila.</title>
        <authorList>
            <person name="Olmedo-Alvarez G."/>
        </authorList>
    </citation>
    <scope>NUCLEOTIDE SEQUENCE [LARGE SCALE GENOMIC DNA]</scope>
    <source>
        <strain evidence="2 3">CH98b_3T</strain>
    </source>
</reference>
<name>A0A5D4TCT6_9BACI</name>
<dbReference type="EMBL" id="VTET01000004">
    <property type="protein sequence ID" value="TYS72322.1"/>
    <property type="molecule type" value="Genomic_DNA"/>
</dbReference>
<organism evidence="2 3">
    <name type="scientific">Sutcliffiella horikoshii</name>
    <dbReference type="NCBI Taxonomy" id="79883"/>
    <lineage>
        <taxon>Bacteria</taxon>
        <taxon>Bacillati</taxon>
        <taxon>Bacillota</taxon>
        <taxon>Bacilli</taxon>
        <taxon>Bacillales</taxon>
        <taxon>Bacillaceae</taxon>
        <taxon>Sutcliffiella</taxon>
    </lineage>
</organism>
<gene>
    <name evidence="2" type="ORF">FZC75_10210</name>
</gene>
<dbReference type="Proteomes" id="UP000324517">
    <property type="component" value="Unassembled WGS sequence"/>
</dbReference>
<feature type="region of interest" description="Disordered" evidence="1">
    <location>
        <begin position="1"/>
        <end position="38"/>
    </location>
</feature>
<feature type="compositionally biased region" description="Basic and acidic residues" evidence="1">
    <location>
        <begin position="9"/>
        <end position="26"/>
    </location>
</feature>
<evidence type="ECO:0000313" key="2">
    <source>
        <dbReference type="EMBL" id="TYS72322.1"/>
    </source>
</evidence>
<proteinExistence type="predicted"/>
<protein>
    <submittedName>
        <fullName evidence="2">Uncharacterized protein</fullName>
    </submittedName>
</protein>